<dbReference type="AlphaFoldDB" id="A0A2J6PPH6"/>
<reference evidence="2 3" key="1">
    <citation type="submission" date="2016-05" db="EMBL/GenBank/DDBJ databases">
        <title>A degradative enzymes factory behind the ericoid mycorrhizal symbiosis.</title>
        <authorList>
            <consortium name="DOE Joint Genome Institute"/>
            <person name="Martino E."/>
            <person name="Morin E."/>
            <person name="Grelet G."/>
            <person name="Kuo A."/>
            <person name="Kohler A."/>
            <person name="Daghino S."/>
            <person name="Barry K."/>
            <person name="Choi C."/>
            <person name="Cichocki N."/>
            <person name="Clum A."/>
            <person name="Copeland A."/>
            <person name="Hainaut M."/>
            <person name="Haridas S."/>
            <person name="Labutti K."/>
            <person name="Lindquist E."/>
            <person name="Lipzen A."/>
            <person name="Khouja H.-R."/>
            <person name="Murat C."/>
            <person name="Ohm R."/>
            <person name="Olson A."/>
            <person name="Spatafora J."/>
            <person name="Veneault-Fourrey C."/>
            <person name="Henrissat B."/>
            <person name="Grigoriev I."/>
            <person name="Martin F."/>
            <person name="Perotto S."/>
        </authorList>
    </citation>
    <scope>NUCLEOTIDE SEQUENCE [LARGE SCALE GENOMIC DNA]</scope>
    <source>
        <strain evidence="2 3">UAMH 7357</strain>
    </source>
</reference>
<gene>
    <name evidence="2" type="ORF">NA56DRAFT_663436</name>
</gene>
<dbReference type="Proteomes" id="UP000235672">
    <property type="component" value="Unassembled WGS sequence"/>
</dbReference>
<name>A0A2J6PPH6_9HELO</name>
<accession>A0A2J6PPH6</accession>
<evidence type="ECO:0000313" key="3">
    <source>
        <dbReference type="Proteomes" id="UP000235672"/>
    </source>
</evidence>
<organism evidence="2 3">
    <name type="scientific">Hyaloscypha hepaticicola</name>
    <dbReference type="NCBI Taxonomy" id="2082293"/>
    <lineage>
        <taxon>Eukaryota</taxon>
        <taxon>Fungi</taxon>
        <taxon>Dikarya</taxon>
        <taxon>Ascomycota</taxon>
        <taxon>Pezizomycotina</taxon>
        <taxon>Leotiomycetes</taxon>
        <taxon>Helotiales</taxon>
        <taxon>Hyaloscyphaceae</taxon>
        <taxon>Hyaloscypha</taxon>
    </lineage>
</organism>
<dbReference type="EMBL" id="KZ613509">
    <property type="protein sequence ID" value="PMD15927.1"/>
    <property type="molecule type" value="Genomic_DNA"/>
</dbReference>
<keyword evidence="1" id="KW-0175">Coiled coil</keyword>
<feature type="coiled-coil region" evidence="1">
    <location>
        <begin position="14"/>
        <end position="125"/>
    </location>
</feature>
<dbReference type="OrthoDB" id="10581342at2759"/>
<sequence>MDPKSLEKVDKQRLETIRKNVSILQKRHEEVAREKESKILTLGIQLVNTTGEKSQQDETVKQLEEENTTLKQDNVKLEEVIANMNEENTRLASSEELVGQSAVVIEGLEKKVRGLEDTVASIDEKLNSARRVIAHHKEKAEPALRQKRRIAMMLLACVMELDGDVAVPRKQRPVSASRALEEAPVAPSKNTGLSLSNSIFSQSCPKKSMVPFFEESDGDYVKAISARPNPVAAGLESRTDHSTQITQNVGEFQSEVFIPEH</sequence>
<evidence type="ECO:0000256" key="1">
    <source>
        <dbReference type="SAM" id="Coils"/>
    </source>
</evidence>
<protein>
    <submittedName>
        <fullName evidence="2">Uncharacterized protein</fullName>
    </submittedName>
</protein>
<proteinExistence type="predicted"/>
<keyword evidence="3" id="KW-1185">Reference proteome</keyword>
<evidence type="ECO:0000313" key="2">
    <source>
        <dbReference type="EMBL" id="PMD15927.1"/>
    </source>
</evidence>